<dbReference type="AlphaFoldDB" id="A0A4R3L695"/>
<dbReference type="Proteomes" id="UP000315577">
    <property type="component" value="Unassembled WGS sequence"/>
</dbReference>
<dbReference type="EMBL" id="SMAH01000017">
    <property type="protein sequence ID" value="TCS94535.1"/>
    <property type="molecule type" value="Genomic_DNA"/>
</dbReference>
<reference evidence="2 4" key="1">
    <citation type="submission" date="2019-03" db="EMBL/GenBank/DDBJ databases">
        <title>Genomic Encyclopedia of Type Strains, Phase IV (KMG-IV): sequencing the most valuable type-strain genomes for metagenomic binning, comparative biology and taxonomic classification.</title>
        <authorList>
            <person name="Goeker M."/>
        </authorList>
    </citation>
    <scope>NUCLEOTIDE SEQUENCE [LARGE SCALE GENOMIC DNA]</scope>
    <source>
        <strain evidence="2 4">DSM 12034</strain>
    </source>
</reference>
<comment type="caution">
    <text evidence="2">The sequence shown here is derived from an EMBL/GenBank/DDBJ whole genome shotgun (WGS) entry which is preliminary data.</text>
</comment>
<evidence type="ECO:0000256" key="1">
    <source>
        <dbReference type="SAM" id="MobiDB-lite"/>
    </source>
</evidence>
<feature type="region of interest" description="Disordered" evidence="1">
    <location>
        <begin position="203"/>
        <end position="242"/>
    </location>
</feature>
<organism evidence="2 4">
    <name type="scientific">Tepidimonas ignava</name>
    <dbReference type="NCBI Taxonomy" id="114249"/>
    <lineage>
        <taxon>Bacteria</taxon>
        <taxon>Pseudomonadati</taxon>
        <taxon>Pseudomonadota</taxon>
        <taxon>Betaproteobacteria</taxon>
        <taxon>Burkholderiales</taxon>
        <taxon>Tepidimonas</taxon>
    </lineage>
</organism>
<sequence>MLTISSIAVGPSPQVTPTVRAQPLTPARPGNAVAREAVGADQVAPQGEAARAQVAATPPLAPVSPAQEAQRAEAQTNPSAPERTGLPVAGPEGGPRQRAQAQAVQDEQRRAERARVERDQQQQAEQRRTEQAQAKDAQQAQTGDDQGFPPVKNPALEALDTQIKELLPNLWKASRAAVDMVIGDEAREAAQQRAKALEELHTRLNAPPLANLPPGEPQQTYGAAADQGGSNPQAGRRVDRLV</sequence>
<accession>A0A4R3L695</accession>
<evidence type="ECO:0000313" key="5">
    <source>
        <dbReference type="Proteomes" id="UP000315577"/>
    </source>
</evidence>
<evidence type="ECO:0000313" key="2">
    <source>
        <dbReference type="EMBL" id="TCS94535.1"/>
    </source>
</evidence>
<evidence type="ECO:0000313" key="4">
    <source>
        <dbReference type="Proteomes" id="UP000295536"/>
    </source>
</evidence>
<name>A0A4R3L695_9BURK</name>
<dbReference type="EMBL" id="VJNC01000028">
    <property type="protein sequence ID" value="TSE18295.1"/>
    <property type="molecule type" value="Genomic_DNA"/>
</dbReference>
<feature type="region of interest" description="Disordered" evidence="1">
    <location>
        <begin position="1"/>
        <end position="155"/>
    </location>
</feature>
<dbReference type="OrthoDB" id="8898676at2"/>
<dbReference type="Proteomes" id="UP000295536">
    <property type="component" value="Unassembled WGS sequence"/>
</dbReference>
<evidence type="ECO:0000313" key="3">
    <source>
        <dbReference type="EMBL" id="TSE18295.1"/>
    </source>
</evidence>
<feature type="compositionally biased region" description="Low complexity" evidence="1">
    <location>
        <begin position="96"/>
        <end position="105"/>
    </location>
</feature>
<proteinExistence type="predicted"/>
<feature type="compositionally biased region" description="Low complexity" evidence="1">
    <location>
        <begin position="131"/>
        <end position="146"/>
    </location>
</feature>
<keyword evidence="5" id="KW-1185">Reference proteome</keyword>
<feature type="compositionally biased region" description="Basic and acidic residues" evidence="1">
    <location>
        <begin position="106"/>
        <end position="130"/>
    </location>
</feature>
<reference evidence="3 5" key="2">
    <citation type="submission" date="2019-07" db="EMBL/GenBank/DDBJ databases">
        <title>Tepidimonas ignava SPS-1037 draft genome.</title>
        <authorList>
            <person name="Da Costa M.S."/>
            <person name="Froufe H.J.C."/>
            <person name="Egas C."/>
            <person name="Albuquerque L."/>
        </authorList>
    </citation>
    <scope>NUCLEOTIDE SEQUENCE [LARGE SCALE GENOMIC DNA]</scope>
    <source>
        <strain evidence="3 5">SPS-1037</strain>
    </source>
</reference>
<gene>
    <name evidence="2" type="ORF">EDC36_1175</name>
    <name evidence="3" type="ORF">Tigna_02573</name>
</gene>
<protein>
    <submittedName>
        <fullName evidence="2">Uncharacterized protein</fullName>
    </submittedName>
</protein>
<dbReference type="RefSeq" id="WP_132963428.1">
    <property type="nucleotide sequence ID" value="NZ_SMAH01000017.1"/>
</dbReference>